<reference evidence="3" key="1">
    <citation type="submission" date="2022-11" db="EMBL/GenBank/DDBJ databases">
        <title>Centuries of genome instability and evolution in soft-shell clam transmissible cancer (bioRxiv).</title>
        <authorList>
            <person name="Hart S.F.M."/>
            <person name="Yonemitsu M.A."/>
            <person name="Giersch R.M."/>
            <person name="Beal B.F."/>
            <person name="Arriagada G."/>
            <person name="Davis B.W."/>
            <person name="Ostrander E.A."/>
            <person name="Goff S.P."/>
            <person name="Metzger M.J."/>
        </authorList>
    </citation>
    <scope>NUCLEOTIDE SEQUENCE</scope>
    <source>
        <strain evidence="3">MELC-2E11</strain>
        <tissue evidence="3">Siphon/mantle</tissue>
    </source>
</reference>
<keyword evidence="1" id="KW-0472">Membrane</keyword>
<keyword evidence="1" id="KW-1133">Transmembrane helix</keyword>
<evidence type="ECO:0000259" key="2">
    <source>
        <dbReference type="Pfam" id="PF24784"/>
    </source>
</evidence>
<feature type="domain" description="Temptin Cys/Cys disulfide" evidence="2">
    <location>
        <begin position="94"/>
        <end position="143"/>
    </location>
</feature>
<evidence type="ECO:0000313" key="4">
    <source>
        <dbReference type="Proteomes" id="UP001164746"/>
    </source>
</evidence>
<name>A0ABY7E4M7_MYAAR</name>
<organism evidence="3 4">
    <name type="scientific">Mya arenaria</name>
    <name type="common">Soft-shell clam</name>
    <dbReference type="NCBI Taxonomy" id="6604"/>
    <lineage>
        <taxon>Eukaryota</taxon>
        <taxon>Metazoa</taxon>
        <taxon>Spiralia</taxon>
        <taxon>Lophotrochozoa</taxon>
        <taxon>Mollusca</taxon>
        <taxon>Bivalvia</taxon>
        <taxon>Autobranchia</taxon>
        <taxon>Heteroconchia</taxon>
        <taxon>Euheterodonta</taxon>
        <taxon>Imparidentia</taxon>
        <taxon>Neoheterodontei</taxon>
        <taxon>Myida</taxon>
        <taxon>Myoidea</taxon>
        <taxon>Myidae</taxon>
        <taxon>Mya</taxon>
    </lineage>
</organism>
<dbReference type="Pfam" id="PF24784">
    <property type="entry name" value="Temptin_C"/>
    <property type="match status" value="1"/>
</dbReference>
<dbReference type="EMBL" id="CP111016">
    <property type="protein sequence ID" value="WAR04972.1"/>
    <property type="molecule type" value="Genomic_DNA"/>
</dbReference>
<accession>A0ABY7E4M7</accession>
<dbReference type="Proteomes" id="UP001164746">
    <property type="component" value="Chromosome 5"/>
</dbReference>
<keyword evidence="4" id="KW-1185">Reference proteome</keyword>
<keyword evidence="1" id="KW-0812">Transmembrane</keyword>
<feature type="transmembrane region" description="Helical" evidence="1">
    <location>
        <begin position="81"/>
        <end position="99"/>
    </location>
</feature>
<gene>
    <name evidence="3" type="ORF">MAR_020341</name>
</gene>
<dbReference type="InterPro" id="IPR057626">
    <property type="entry name" value="S-S_Temptin"/>
</dbReference>
<proteinExistence type="predicted"/>
<protein>
    <recommendedName>
        <fullName evidence="2">Temptin Cys/Cys disulfide domain-containing protein</fullName>
    </recommendedName>
</protein>
<evidence type="ECO:0000313" key="3">
    <source>
        <dbReference type="EMBL" id="WAR04972.1"/>
    </source>
</evidence>
<evidence type="ECO:0000256" key="1">
    <source>
        <dbReference type="SAM" id="Phobius"/>
    </source>
</evidence>
<sequence>MVTGRAMGPNLVTQHAYGLRGARQPEVLLVTQVFAILLVPVRVRRSVATAMVTAVLENKLPPECKIPTIDYHRDLKKKMNVLAIISFVCCSAVLGHPYYRDLIPNGYGVPNPCDGGATVWEAVGHYNPLHHTVDKNPFAQVFAILLAPVQDCMMGGVVVPNGLPDTSPTRVRNAVSIWYFIPLDRQRLPQPTMRELLTYALLLRLLEAKSSLLDHRMCPLVLKKNNVLKRATRYSKNIRSGDCESSRAY</sequence>